<evidence type="ECO:0000256" key="5">
    <source>
        <dbReference type="ARBA" id="ARBA00022475"/>
    </source>
</evidence>
<dbReference type="OrthoDB" id="9809846at2"/>
<evidence type="ECO:0000256" key="10">
    <source>
        <dbReference type="ARBA" id="ARBA00023065"/>
    </source>
</evidence>
<dbReference type="InterPro" id="IPR002751">
    <property type="entry name" value="CbiM/NikMN"/>
</dbReference>
<evidence type="ECO:0000256" key="9">
    <source>
        <dbReference type="ARBA" id="ARBA00022989"/>
    </source>
</evidence>
<keyword evidence="7 14" id="KW-0812">Transmembrane</keyword>
<dbReference type="RefSeq" id="WP_094368739.1">
    <property type="nucleotide sequence ID" value="NZ_NOJY02000078.1"/>
</dbReference>
<comment type="subcellular location">
    <subcellularLocation>
        <location evidence="1">Cell inner membrane</location>
        <topology evidence="1">Multi-pass membrane protein</topology>
    </subcellularLocation>
    <subcellularLocation>
        <location evidence="14">Cell membrane</location>
        <topology evidence="14">Multi-pass membrane protein</topology>
    </subcellularLocation>
</comment>
<keyword evidence="16" id="KW-1185">Reference proteome</keyword>
<name>A0A371IY32_9FIRM</name>
<organism evidence="15 16">
    <name type="scientific">Romboutsia weinsteinii</name>
    <dbReference type="NCBI Taxonomy" id="2020949"/>
    <lineage>
        <taxon>Bacteria</taxon>
        <taxon>Bacillati</taxon>
        <taxon>Bacillota</taxon>
        <taxon>Clostridia</taxon>
        <taxon>Peptostreptococcales</taxon>
        <taxon>Peptostreptococcaceae</taxon>
        <taxon>Romboutsia</taxon>
    </lineage>
</organism>
<feature type="transmembrane region" description="Helical" evidence="14">
    <location>
        <begin position="70"/>
        <end position="88"/>
    </location>
</feature>
<dbReference type="AlphaFoldDB" id="A0A371IY32"/>
<dbReference type="EMBL" id="NOJY02000078">
    <property type="protein sequence ID" value="RDY25379.1"/>
    <property type="molecule type" value="Genomic_DNA"/>
</dbReference>
<keyword evidence="11 14" id="KW-0472">Membrane</keyword>
<comment type="similarity">
    <text evidence="13 14">Belongs to the CbiM family.</text>
</comment>
<sequence length="250" mass="26895">MKKFKQWKLGLVAALMLIVLNPAISNAMHIMEGYLPIEWSIIWSVIFIPFFLVGLKSINKIVKENPKKKVLLALCGAFVFVLSALKIPSVTGSCSHPTGVGLGAIMFGPSVMVVLGTIVLLFQAILLAHGGLTTLGANAFSMAIVGPIVSFLIFKLLKKKNINRRWTVFLAASLGDLATYTITALQLAIAFPSSTGGVAASAAQFLGIFFMTQIPIAIAEGLLTTIIYDLVTKNEEEGVLGDEHKYEISK</sequence>
<dbReference type="HAMAP" id="MF_01462">
    <property type="entry name" value="CbiM"/>
    <property type="match status" value="1"/>
</dbReference>
<dbReference type="PANTHER" id="PTHR43627:SF1">
    <property type="entry name" value="COBALT TRANSPORT PROTEIN CBIM"/>
    <property type="match status" value="1"/>
</dbReference>
<dbReference type="FunFam" id="1.10.1760.20:FF:000001">
    <property type="entry name" value="Cobalt transport protein CbiM"/>
    <property type="match status" value="1"/>
</dbReference>
<keyword evidence="6 14" id="KW-0169">Cobalamin biosynthesis</keyword>
<evidence type="ECO:0000313" key="15">
    <source>
        <dbReference type="EMBL" id="RDY25379.1"/>
    </source>
</evidence>
<dbReference type="GO" id="GO:0015087">
    <property type="term" value="F:cobalt ion transmembrane transporter activity"/>
    <property type="evidence" value="ECO:0007669"/>
    <property type="project" value="UniProtKB-UniRule"/>
</dbReference>
<evidence type="ECO:0000256" key="1">
    <source>
        <dbReference type="ARBA" id="ARBA00004429"/>
    </source>
</evidence>
<dbReference type="NCBIfam" id="TIGR00123">
    <property type="entry name" value="cbiM"/>
    <property type="match status" value="1"/>
</dbReference>
<comment type="subunit">
    <text evidence="14">Forms an energy-coupling factor (ECF) transporter complex composed of an ATP-binding protein (A component, CbiO), a transmembrane protein (T component, CbiQ) and 2 possible substrate-capture proteins (S components, CbiM and CbiN) of unknown stoichimetry.</text>
</comment>
<reference evidence="15 16" key="1">
    <citation type="journal article" date="2017" name="Genome Announc.">
        <title>Draft Genome Sequence of Romboutsia weinsteinii sp. nov. Strain CCRI-19649(T) Isolated from Surface Water.</title>
        <authorList>
            <person name="Maheux A.F."/>
            <person name="Boudreau D.K."/>
            <person name="Berube E."/>
            <person name="Boissinot M."/>
            <person name="Cantin P."/>
            <person name="Raymond F."/>
            <person name="Corbeil J."/>
            <person name="Omar R.F."/>
            <person name="Bergeron M.G."/>
        </authorList>
    </citation>
    <scope>NUCLEOTIDE SEQUENCE [LARGE SCALE GENOMIC DNA]</scope>
    <source>
        <strain evidence="15 16">CCRI-19649</strain>
    </source>
</reference>
<keyword evidence="9 14" id="KW-1133">Transmembrane helix</keyword>
<keyword evidence="10 14" id="KW-0406">Ion transport</keyword>
<evidence type="ECO:0000256" key="11">
    <source>
        <dbReference type="ARBA" id="ARBA00023136"/>
    </source>
</evidence>
<feature type="transmembrane region" description="Helical" evidence="14">
    <location>
        <begin position="100"/>
        <end position="128"/>
    </location>
</feature>
<evidence type="ECO:0000256" key="3">
    <source>
        <dbReference type="ARBA" id="ARBA00022426"/>
    </source>
</evidence>
<dbReference type="Proteomes" id="UP000215694">
    <property type="component" value="Unassembled WGS sequence"/>
</dbReference>
<evidence type="ECO:0000256" key="6">
    <source>
        <dbReference type="ARBA" id="ARBA00022573"/>
    </source>
</evidence>
<dbReference type="GO" id="GO:0009236">
    <property type="term" value="P:cobalamin biosynthetic process"/>
    <property type="evidence" value="ECO:0007669"/>
    <property type="project" value="UniProtKB-UniRule"/>
</dbReference>
<proteinExistence type="inferred from homology"/>
<feature type="transmembrane region" description="Helical" evidence="14">
    <location>
        <begin position="37"/>
        <end position="58"/>
    </location>
</feature>
<gene>
    <name evidence="14" type="primary">cbiM</name>
    <name evidence="15" type="ORF">CHL78_018540</name>
</gene>
<dbReference type="Pfam" id="PF01891">
    <property type="entry name" value="CbiM"/>
    <property type="match status" value="1"/>
</dbReference>
<evidence type="ECO:0000313" key="16">
    <source>
        <dbReference type="Proteomes" id="UP000215694"/>
    </source>
</evidence>
<keyword evidence="8" id="KW-0732">Signal</keyword>
<evidence type="ECO:0000256" key="8">
    <source>
        <dbReference type="ARBA" id="ARBA00022729"/>
    </source>
</evidence>
<dbReference type="NCBIfam" id="NF006184">
    <property type="entry name" value="PRK08319.1"/>
    <property type="match status" value="1"/>
</dbReference>
<keyword evidence="4 14" id="KW-0813">Transport</keyword>
<dbReference type="GO" id="GO:0043190">
    <property type="term" value="C:ATP-binding cassette (ABC) transporter complex"/>
    <property type="evidence" value="ECO:0007669"/>
    <property type="project" value="InterPro"/>
</dbReference>
<keyword evidence="3 14" id="KW-0171">Cobalt transport</keyword>
<dbReference type="UniPathway" id="UPA00148"/>
<evidence type="ECO:0000256" key="2">
    <source>
        <dbReference type="ARBA" id="ARBA00004953"/>
    </source>
</evidence>
<protein>
    <recommendedName>
        <fullName evidence="14">Cobalt transport protein CbiM</fullName>
    </recommendedName>
    <alternativeName>
        <fullName evidence="14">Energy-coupling factor transporter probable substrate-capture protein CbiM</fullName>
        <shortName evidence="14">ECF transporter S component CbiM</shortName>
    </alternativeName>
</protein>
<evidence type="ECO:0000256" key="7">
    <source>
        <dbReference type="ARBA" id="ARBA00022692"/>
    </source>
</evidence>
<comment type="caution">
    <text evidence="15">The sequence shown here is derived from an EMBL/GenBank/DDBJ whole genome shotgun (WGS) entry which is preliminary data.</text>
</comment>
<keyword evidence="5 14" id="KW-1003">Cell membrane</keyword>
<dbReference type="PANTHER" id="PTHR43627">
    <property type="match status" value="1"/>
</dbReference>
<feature type="transmembrane region" description="Helical" evidence="14">
    <location>
        <begin position="203"/>
        <end position="228"/>
    </location>
</feature>
<comment type="pathway">
    <text evidence="2 14">Cofactor biosynthesis; adenosylcobalamin biosynthesis.</text>
</comment>
<evidence type="ECO:0000256" key="12">
    <source>
        <dbReference type="ARBA" id="ARBA00023285"/>
    </source>
</evidence>
<comment type="function">
    <text evidence="14">Part of the energy-coupling factor (ECF) transporter complex CbiMNOQ involved in cobalt import.</text>
</comment>
<accession>A0A371IY32</accession>
<dbReference type="InterPro" id="IPR018024">
    <property type="entry name" value="CbiM"/>
</dbReference>
<evidence type="ECO:0000256" key="4">
    <source>
        <dbReference type="ARBA" id="ARBA00022448"/>
    </source>
</evidence>
<dbReference type="Gene3D" id="1.10.1760.20">
    <property type="match status" value="1"/>
</dbReference>
<evidence type="ECO:0000256" key="13">
    <source>
        <dbReference type="ARBA" id="ARBA00060918"/>
    </source>
</evidence>
<evidence type="ECO:0000256" key="14">
    <source>
        <dbReference type="HAMAP-Rule" id="MF_01462"/>
    </source>
</evidence>
<feature type="transmembrane region" description="Helical" evidence="14">
    <location>
        <begin position="166"/>
        <end position="191"/>
    </location>
</feature>
<feature type="transmembrane region" description="Helical" evidence="14">
    <location>
        <begin position="135"/>
        <end position="154"/>
    </location>
</feature>
<keyword evidence="12 14" id="KW-0170">Cobalt</keyword>